<evidence type="ECO:0000313" key="3">
    <source>
        <dbReference type="EMBL" id="RPF49636.1"/>
    </source>
</evidence>
<dbReference type="PROSITE" id="PS51272">
    <property type="entry name" value="SLH"/>
    <property type="match status" value="3"/>
</dbReference>
<name>A0A3N5AWM4_9THEO</name>
<proteinExistence type="predicted"/>
<organism evidence="3 4">
    <name type="scientific">Thermodesulfitimonas autotrophica</name>
    <dbReference type="NCBI Taxonomy" id="1894989"/>
    <lineage>
        <taxon>Bacteria</taxon>
        <taxon>Bacillati</taxon>
        <taxon>Bacillota</taxon>
        <taxon>Clostridia</taxon>
        <taxon>Thermoanaerobacterales</taxon>
        <taxon>Thermoanaerobacteraceae</taxon>
        <taxon>Thermodesulfitimonas</taxon>
    </lineage>
</organism>
<reference evidence="3 4" key="1">
    <citation type="submission" date="2018-11" db="EMBL/GenBank/DDBJ databases">
        <title>Genomic Encyclopedia of Type Strains, Phase IV (KMG-IV): sequencing the most valuable type-strain genomes for metagenomic binning, comparative biology and taxonomic classification.</title>
        <authorList>
            <person name="Goeker M."/>
        </authorList>
    </citation>
    <scope>NUCLEOTIDE SEQUENCE [LARGE SCALE GENOMIC DNA]</scope>
    <source>
        <strain evidence="3 4">DSM 102936</strain>
    </source>
</reference>
<evidence type="ECO:0000313" key="4">
    <source>
        <dbReference type="Proteomes" id="UP000282654"/>
    </source>
</evidence>
<dbReference type="Pfam" id="PF09992">
    <property type="entry name" value="NAGPA"/>
    <property type="match status" value="1"/>
</dbReference>
<gene>
    <name evidence="3" type="ORF">EDD75_0455</name>
</gene>
<feature type="domain" description="SLH" evidence="2">
    <location>
        <begin position="690"/>
        <end position="749"/>
    </location>
</feature>
<accession>A0A3N5AWM4</accession>
<dbReference type="InterPro" id="IPR001119">
    <property type="entry name" value="SLH_dom"/>
</dbReference>
<keyword evidence="1" id="KW-0677">Repeat</keyword>
<keyword evidence="4" id="KW-1185">Reference proteome</keyword>
<dbReference type="Pfam" id="PF00395">
    <property type="entry name" value="SLH"/>
    <property type="match status" value="3"/>
</dbReference>
<dbReference type="PANTHER" id="PTHR40446:SF2">
    <property type="entry name" value="N-ACETYLGLUCOSAMINE-1-PHOSPHODIESTER ALPHA-N-ACETYLGLUCOSAMINIDASE"/>
    <property type="match status" value="1"/>
</dbReference>
<evidence type="ECO:0000259" key="2">
    <source>
        <dbReference type="PROSITE" id="PS51272"/>
    </source>
</evidence>
<dbReference type="EMBL" id="RKRE01000001">
    <property type="protein sequence ID" value="RPF49636.1"/>
    <property type="molecule type" value="Genomic_DNA"/>
</dbReference>
<evidence type="ECO:0000256" key="1">
    <source>
        <dbReference type="ARBA" id="ARBA00022737"/>
    </source>
</evidence>
<dbReference type="RefSeq" id="WP_123927401.1">
    <property type="nucleotide sequence ID" value="NZ_RKRE01000001.1"/>
</dbReference>
<feature type="domain" description="SLH" evidence="2">
    <location>
        <begin position="750"/>
        <end position="813"/>
    </location>
</feature>
<dbReference type="AlphaFoldDB" id="A0A3N5AWM4"/>
<dbReference type="InterPro" id="IPR018711">
    <property type="entry name" value="NAGPA"/>
</dbReference>
<protein>
    <submittedName>
        <fullName evidence="3">S-layer family protein</fullName>
    </submittedName>
</protein>
<dbReference type="Proteomes" id="UP000282654">
    <property type="component" value="Unassembled WGS sequence"/>
</dbReference>
<feature type="domain" description="SLH" evidence="2">
    <location>
        <begin position="814"/>
        <end position="870"/>
    </location>
</feature>
<dbReference type="PANTHER" id="PTHR40446">
    <property type="entry name" value="N-ACETYLGLUCOSAMINE-1-PHOSPHODIESTER ALPHA-N-ACETYLGLUCOSAMINIDASE"/>
    <property type="match status" value="1"/>
</dbReference>
<dbReference type="OrthoDB" id="9809781at2"/>
<sequence length="870" mass="92742">MVRRLLYKAILLLGLLAAVLIQPLPALAEIVREEPVAAGVLFREILQQTDGGPVRICLLEVDLAHPYVRLGLLFGADNRSFSGTLTVREMAERAGAVAALNADYFHLKEGKHPLGLAVADGQLLTSPLKRNDYYAFALMKDGRPLIDVFSFAGEVVAPNGLSFYPLAGINKPSYQALVNGQPANSDADALHLYTPAWGEISRGSEGNACVAELVVADGKVQEIRWDKPGAPIPPNGYVLRGQGTAAAFLLDNFQVGDPVAVYYRVDPSYIEMQLAAGGYALLVADGQPVERLTQSSGGREARSAVAFSRDNRTLYLVAVEQSADSTGLTLKEFAVFLAERLGAWRALNLDGGGSTSLAVRPLGEFKPVLVNRPARGAERRVPDAIGVFSTAPRGELTGLVVRGPREIIAGLPYRYQAAGYDAYFNPYPVDPQAVTWTVAEGAGSFDGGELRAQAGGPLVISARAGNATGTLRVKVLSSEDMARLEVTPARIRLAPGEQVRLIVRLHGKDGRTWTLPAGCVQWTAQDGIGSVADGVFCAGKETAAGWLKARFGALETTVPVEVAAAGEKFHWVGPEGGEIREGNFTFRFPAGIFDRPVALQVAPLATASGLPTGYRFCDGLILRSSGELPAGAACLARWLPQQESCPCDRAVFFLRQKEGFWRAQPSLEDGAALLGRLSGSGELAVAVREEAPREPGDLATHWARTAVTPLIQREVIRGFPDGSFRPDAPLTRAQFAVMLAGAFGWPDPGGGPLPFRDALPTWALPGIRAAAARDVVTGYPDGRFRPDKPLTRAELVVLIDRVLALPEGTAQPFRDAAQIPRWALPAVGRVAAAGLVSGSGGFFRPLATATRAEAAALVARALRYHLERLA</sequence>
<comment type="caution">
    <text evidence="3">The sequence shown here is derived from an EMBL/GenBank/DDBJ whole genome shotgun (WGS) entry which is preliminary data.</text>
</comment>